<evidence type="ECO:0000256" key="11">
    <source>
        <dbReference type="ARBA" id="ARBA00024816"/>
    </source>
</evidence>
<dbReference type="EMBL" id="VYXQ01000037">
    <property type="protein sequence ID" value="KAA9353355.1"/>
    <property type="molecule type" value="Genomic_DNA"/>
</dbReference>
<dbReference type="AlphaFoldDB" id="A0A5N1JGD0"/>
<evidence type="ECO:0000256" key="4">
    <source>
        <dbReference type="ARBA" id="ARBA00022448"/>
    </source>
</evidence>
<keyword evidence="18" id="KW-1185">Reference proteome</keyword>
<evidence type="ECO:0000313" key="18">
    <source>
        <dbReference type="Proteomes" id="UP000327108"/>
    </source>
</evidence>
<dbReference type="InterPro" id="IPR014164">
    <property type="entry name" value="TonB_ExbB_1"/>
</dbReference>
<dbReference type="OrthoDB" id="9805133at2"/>
<evidence type="ECO:0000259" key="16">
    <source>
        <dbReference type="Pfam" id="PF01618"/>
    </source>
</evidence>
<dbReference type="PANTHER" id="PTHR30625:SF16">
    <property type="entry name" value="BIOPOLYMER TRANSPORT PROTEIN EXBB"/>
    <property type="match status" value="1"/>
</dbReference>
<dbReference type="NCBIfam" id="TIGR02797">
    <property type="entry name" value="exbB"/>
    <property type="match status" value="1"/>
</dbReference>
<keyword evidence="7 14" id="KW-0812">Transmembrane</keyword>
<keyword evidence="8 12" id="KW-0653">Protein transport</keyword>
<feature type="signal peptide" evidence="15">
    <location>
        <begin position="1"/>
        <end position="27"/>
    </location>
</feature>
<feature type="compositionally biased region" description="Low complexity" evidence="13">
    <location>
        <begin position="32"/>
        <end position="44"/>
    </location>
</feature>
<keyword evidence="10 14" id="KW-0472">Membrane</keyword>
<dbReference type="GO" id="GO:0017038">
    <property type="term" value="P:protein import"/>
    <property type="evidence" value="ECO:0007669"/>
    <property type="project" value="TreeGrafter"/>
</dbReference>
<dbReference type="InterPro" id="IPR050790">
    <property type="entry name" value="ExbB/TolQ_transport"/>
</dbReference>
<evidence type="ECO:0000256" key="15">
    <source>
        <dbReference type="SAM" id="SignalP"/>
    </source>
</evidence>
<feature type="transmembrane region" description="Helical" evidence="14">
    <location>
        <begin position="241"/>
        <end position="263"/>
    </location>
</feature>
<feature type="compositionally biased region" description="Low complexity" evidence="13">
    <location>
        <begin position="67"/>
        <end position="76"/>
    </location>
</feature>
<feature type="chain" id="PRO_5024463188" description="Biopolymer transport protein ExbB" evidence="15">
    <location>
        <begin position="28"/>
        <end position="350"/>
    </location>
</feature>
<dbReference type="Pfam" id="PF01618">
    <property type="entry name" value="MotA_ExbB"/>
    <property type="match status" value="1"/>
</dbReference>
<protein>
    <recommendedName>
        <fullName evidence="3">Biopolymer transport protein ExbB</fullName>
    </recommendedName>
</protein>
<dbReference type="GO" id="GO:0022857">
    <property type="term" value="F:transmembrane transporter activity"/>
    <property type="evidence" value="ECO:0007669"/>
    <property type="project" value="InterPro"/>
</dbReference>
<comment type="function">
    <text evidence="11">Involved in the TonB-dependent energy-dependent transport of various receptor-bound substrates. Protects ExbD from proteolytic degradation and functionally stabilizes TonB.</text>
</comment>
<dbReference type="GO" id="GO:0005886">
    <property type="term" value="C:plasma membrane"/>
    <property type="evidence" value="ECO:0007669"/>
    <property type="project" value="UniProtKB-SubCell"/>
</dbReference>
<evidence type="ECO:0000256" key="13">
    <source>
        <dbReference type="SAM" id="MobiDB-lite"/>
    </source>
</evidence>
<comment type="subcellular location">
    <subcellularLocation>
        <location evidence="1">Cell inner membrane</location>
        <topology evidence="1">Multi-pass membrane protein</topology>
    </subcellularLocation>
    <subcellularLocation>
        <location evidence="12">Membrane</location>
        <topology evidence="12">Multi-pass membrane protein</topology>
    </subcellularLocation>
</comment>
<evidence type="ECO:0000256" key="7">
    <source>
        <dbReference type="ARBA" id="ARBA00022692"/>
    </source>
</evidence>
<dbReference type="PANTHER" id="PTHR30625">
    <property type="entry name" value="PROTEIN TOLQ"/>
    <property type="match status" value="1"/>
</dbReference>
<feature type="region of interest" description="Disordered" evidence="13">
    <location>
        <begin position="28"/>
        <end position="105"/>
    </location>
</feature>
<keyword evidence="4 12" id="KW-0813">Transport</keyword>
<dbReference type="InterPro" id="IPR002898">
    <property type="entry name" value="MotA_ExbB_proton_chnl"/>
</dbReference>
<keyword evidence="5" id="KW-1003">Cell membrane</keyword>
<evidence type="ECO:0000256" key="9">
    <source>
        <dbReference type="ARBA" id="ARBA00022989"/>
    </source>
</evidence>
<feature type="domain" description="MotA/TolQ/ExbB proton channel" evidence="16">
    <location>
        <begin position="219"/>
        <end position="313"/>
    </location>
</feature>
<reference evidence="17 18" key="1">
    <citation type="submission" date="2019-09" db="EMBL/GenBank/DDBJ databases">
        <title>Biological control of the noxious weed angled onion (Allium triquetrum) thwarted by endophytic bacteria in Victoria, Australia.</title>
        <authorList>
            <person name="Tehranchian P."/>
            <person name="Adair R.J."/>
            <person name="Van T.H."/>
            <person name="Morrison P.D."/>
            <person name="Williams H."/>
            <person name="Lawrie A.C."/>
        </authorList>
    </citation>
    <scope>NUCLEOTIDE SEQUENCE [LARGE SCALE GENOMIC DNA]</scope>
    <source>
        <strain evidence="17 18">RPTAtOch1</strain>
    </source>
</reference>
<gene>
    <name evidence="17" type="primary">exbB</name>
    <name evidence="17" type="ORF">F3W84_22825</name>
</gene>
<dbReference type="RefSeq" id="WP_095447299.1">
    <property type="nucleotide sequence ID" value="NZ_CP022604.1"/>
</dbReference>
<accession>A0A5N1JGD0</accession>
<evidence type="ECO:0000313" key="17">
    <source>
        <dbReference type="EMBL" id="KAA9353355.1"/>
    </source>
</evidence>
<comment type="similarity">
    <text evidence="12">Belongs to the exbB/tolQ family.</text>
</comment>
<evidence type="ECO:0000256" key="12">
    <source>
        <dbReference type="RuleBase" id="RU004057"/>
    </source>
</evidence>
<comment type="subunit">
    <text evidence="2">The accessory proteins ExbB and ExbD seem to form a complex with TonB.</text>
</comment>
<evidence type="ECO:0000256" key="1">
    <source>
        <dbReference type="ARBA" id="ARBA00004429"/>
    </source>
</evidence>
<evidence type="ECO:0000256" key="3">
    <source>
        <dbReference type="ARBA" id="ARBA00022093"/>
    </source>
</evidence>
<keyword evidence="9 14" id="KW-1133">Transmembrane helix</keyword>
<feature type="compositionally biased region" description="Polar residues" evidence="13">
    <location>
        <begin position="80"/>
        <end position="105"/>
    </location>
</feature>
<dbReference type="Proteomes" id="UP000327108">
    <property type="component" value="Unassembled WGS sequence"/>
</dbReference>
<evidence type="ECO:0000256" key="5">
    <source>
        <dbReference type="ARBA" id="ARBA00022475"/>
    </source>
</evidence>
<name>A0A5N1JGD0_9HYPH</name>
<organism evidence="17 18">
    <name type="scientific">Ochrobactrum quorumnocens</name>
    <dbReference type="NCBI Taxonomy" id="271865"/>
    <lineage>
        <taxon>Bacteria</taxon>
        <taxon>Pseudomonadati</taxon>
        <taxon>Pseudomonadota</taxon>
        <taxon>Alphaproteobacteria</taxon>
        <taxon>Hyphomicrobiales</taxon>
        <taxon>Brucellaceae</taxon>
        <taxon>Brucella/Ochrobactrum group</taxon>
        <taxon>Ochrobactrum</taxon>
    </lineage>
</organism>
<evidence type="ECO:0000256" key="2">
    <source>
        <dbReference type="ARBA" id="ARBA00011471"/>
    </source>
</evidence>
<evidence type="ECO:0000256" key="8">
    <source>
        <dbReference type="ARBA" id="ARBA00022927"/>
    </source>
</evidence>
<evidence type="ECO:0000256" key="6">
    <source>
        <dbReference type="ARBA" id="ARBA00022519"/>
    </source>
</evidence>
<evidence type="ECO:0000256" key="10">
    <source>
        <dbReference type="ARBA" id="ARBA00023136"/>
    </source>
</evidence>
<keyword evidence="15" id="KW-0732">Signal</keyword>
<feature type="transmembrane region" description="Helical" evidence="14">
    <location>
        <begin position="130"/>
        <end position="152"/>
    </location>
</feature>
<proteinExistence type="inferred from homology"/>
<comment type="caution">
    <text evidence="17">The sequence shown here is derived from an EMBL/GenBank/DDBJ whole genome shotgun (WGS) entry which is preliminary data.</text>
</comment>
<keyword evidence="6" id="KW-0997">Cell inner membrane</keyword>
<sequence>MTGFWRKGFTAAAMGVGLLAFAGSALAQGASEPATNNPAATSPAPTTPAPSTPAASEPTAPAPASPAPANSAPTAEQPATAPSATPSNEPAATQQTAPEVSQPVTTAEAAPTFVLPHDLSPWGMFMAADWVVKSVMIGLALASLATWTVWVAKSLELAGARSRAKRAMKVIGHSATLSEAVRSLDGAKGPAAILVRAAEDEVRLSGPALARAGGEGLKERVSSRLSRIEAKAGRRLSKGTGILATIGSVAPFVGLFGTVWGIMNSFIGISQAQTTNLAVVAPGIAEALLATAIGLVAAIPAVVIYNVFARAITGYRQLLADASAGVERLVSRDLDFKTAGVPEGKLHAAE</sequence>
<feature type="transmembrane region" description="Helical" evidence="14">
    <location>
        <begin position="283"/>
        <end position="308"/>
    </location>
</feature>
<evidence type="ECO:0000256" key="14">
    <source>
        <dbReference type="SAM" id="Phobius"/>
    </source>
</evidence>